<evidence type="ECO:0000256" key="1">
    <source>
        <dbReference type="ARBA" id="ARBA00004141"/>
    </source>
</evidence>
<evidence type="ECO:0000256" key="5">
    <source>
        <dbReference type="ARBA" id="ARBA00023136"/>
    </source>
</evidence>
<dbReference type="InterPro" id="IPR037294">
    <property type="entry name" value="ABC_BtuC-like"/>
</dbReference>
<proteinExistence type="inferred from homology"/>
<reference evidence="8" key="1">
    <citation type="submission" date="2022-10" db="EMBL/GenBank/DDBJ databases">
        <title>The WGS of Solirubrobacter ginsenosidimutans DSM 21036.</title>
        <authorList>
            <person name="Jiang Z."/>
        </authorList>
    </citation>
    <scope>NUCLEOTIDE SEQUENCE</scope>
    <source>
        <strain evidence="8">DSM 21036</strain>
    </source>
</reference>
<evidence type="ECO:0000256" key="7">
    <source>
        <dbReference type="SAM" id="Phobius"/>
    </source>
</evidence>
<evidence type="ECO:0000313" key="8">
    <source>
        <dbReference type="EMBL" id="MDA0163260.1"/>
    </source>
</evidence>
<dbReference type="SUPFAM" id="SSF81345">
    <property type="entry name" value="ABC transporter involved in vitamin B12 uptake, BtuC"/>
    <property type="match status" value="1"/>
</dbReference>
<dbReference type="RefSeq" id="WP_270042503.1">
    <property type="nucleotide sequence ID" value="NZ_JAPDOD010000023.1"/>
</dbReference>
<keyword evidence="4 7" id="KW-1133">Transmembrane helix</keyword>
<dbReference type="GO" id="GO:0010043">
    <property type="term" value="P:response to zinc ion"/>
    <property type="evidence" value="ECO:0007669"/>
    <property type="project" value="TreeGrafter"/>
</dbReference>
<feature type="transmembrane region" description="Helical" evidence="7">
    <location>
        <begin position="132"/>
        <end position="155"/>
    </location>
</feature>
<name>A0A9X3S1C9_9ACTN</name>
<comment type="subcellular location">
    <subcellularLocation>
        <location evidence="6">Cell membrane</location>
        <topology evidence="6">Multi-pass membrane protein</topology>
    </subcellularLocation>
    <subcellularLocation>
        <location evidence="1">Membrane</location>
        <topology evidence="1">Multi-pass membrane protein</topology>
    </subcellularLocation>
</comment>
<comment type="caution">
    <text evidence="8">The sequence shown here is derived from an EMBL/GenBank/DDBJ whole genome shotgun (WGS) entry which is preliminary data.</text>
</comment>
<dbReference type="Gene3D" id="1.10.3470.10">
    <property type="entry name" value="ABC transporter involved in vitamin B12 uptake, BtuC"/>
    <property type="match status" value="1"/>
</dbReference>
<evidence type="ECO:0000256" key="3">
    <source>
        <dbReference type="ARBA" id="ARBA00022692"/>
    </source>
</evidence>
<sequence>MSLNTVYPYVQRGLAEVLLLSVAAGVLGTWIVMRGLAFYSHAVAAAAFPGVVLAAGLGFAPFAGALGSGALVALGVGGLSTQRRPGYDVLTALALVAALVVGVVLASDVFHSGSEVDTLLFGSLLSITGRDLVSAGVASAAAVLGTFTLGPRWLAAGFDPTAAKALGARPRPADLALLALVGFAAVAALAAVGALLATALLVVPAVTTRLWVRRVLPWQLATVALAAVEGVAGVWLSLRTNAPPGATIATLAGAVFLLSALWKGRQ</sequence>
<dbReference type="PANTHER" id="PTHR30477">
    <property type="entry name" value="ABC-TRANSPORTER METAL-BINDING PROTEIN"/>
    <property type="match status" value="1"/>
</dbReference>
<gene>
    <name evidence="8" type="ORF">OM076_23500</name>
</gene>
<feature type="transmembrane region" description="Helical" evidence="7">
    <location>
        <begin position="17"/>
        <end position="39"/>
    </location>
</feature>
<feature type="transmembrane region" description="Helical" evidence="7">
    <location>
        <begin position="175"/>
        <end position="203"/>
    </location>
</feature>
<dbReference type="Pfam" id="PF00950">
    <property type="entry name" value="ABC-3"/>
    <property type="match status" value="1"/>
</dbReference>
<feature type="transmembrane region" description="Helical" evidence="7">
    <location>
        <begin position="51"/>
        <end position="77"/>
    </location>
</feature>
<feature type="transmembrane region" description="Helical" evidence="7">
    <location>
        <begin position="89"/>
        <end position="111"/>
    </location>
</feature>
<dbReference type="GO" id="GO:0055085">
    <property type="term" value="P:transmembrane transport"/>
    <property type="evidence" value="ECO:0007669"/>
    <property type="project" value="InterPro"/>
</dbReference>
<dbReference type="PANTHER" id="PTHR30477:SF13">
    <property type="entry name" value="IRON TRANSPORT SYSTEM MEMBRANE PROTEIN HI_0360-RELATED"/>
    <property type="match status" value="1"/>
</dbReference>
<keyword evidence="9" id="KW-1185">Reference proteome</keyword>
<evidence type="ECO:0000256" key="4">
    <source>
        <dbReference type="ARBA" id="ARBA00022989"/>
    </source>
</evidence>
<organism evidence="8 9">
    <name type="scientific">Solirubrobacter ginsenosidimutans</name>
    <dbReference type="NCBI Taxonomy" id="490573"/>
    <lineage>
        <taxon>Bacteria</taxon>
        <taxon>Bacillati</taxon>
        <taxon>Actinomycetota</taxon>
        <taxon>Thermoleophilia</taxon>
        <taxon>Solirubrobacterales</taxon>
        <taxon>Solirubrobacteraceae</taxon>
        <taxon>Solirubrobacter</taxon>
    </lineage>
</organism>
<evidence type="ECO:0000256" key="6">
    <source>
        <dbReference type="RuleBase" id="RU003943"/>
    </source>
</evidence>
<dbReference type="AlphaFoldDB" id="A0A9X3S1C9"/>
<protein>
    <submittedName>
        <fullName evidence="8">Metal ABC transporter permease</fullName>
    </submittedName>
</protein>
<keyword evidence="3 6" id="KW-0812">Transmembrane</keyword>
<accession>A0A9X3S1C9</accession>
<feature type="transmembrane region" description="Helical" evidence="7">
    <location>
        <begin position="244"/>
        <end position="262"/>
    </location>
</feature>
<feature type="transmembrane region" description="Helical" evidence="7">
    <location>
        <begin position="215"/>
        <end position="238"/>
    </location>
</feature>
<dbReference type="InterPro" id="IPR001626">
    <property type="entry name" value="ABC_TroCD"/>
</dbReference>
<dbReference type="EMBL" id="JAPDOD010000023">
    <property type="protein sequence ID" value="MDA0163260.1"/>
    <property type="molecule type" value="Genomic_DNA"/>
</dbReference>
<dbReference type="Proteomes" id="UP001149140">
    <property type="component" value="Unassembled WGS sequence"/>
</dbReference>
<evidence type="ECO:0000313" key="9">
    <source>
        <dbReference type="Proteomes" id="UP001149140"/>
    </source>
</evidence>
<keyword evidence="6" id="KW-0813">Transport</keyword>
<comment type="similarity">
    <text evidence="2 6">Belongs to the ABC-3 integral membrane protein family.</text>
</comment>
<dbReference type="GO" id="GO:0043190">
    <property type="term" value="C:ATP-binding cassette (ABC) transporter complex"/>
    <property type="evidence" value="ECO:0007669"/>
    <property type="project" value="InterPro"/>
</dbReference>
<evidence type="ECO:0000256" key="2">
    <source>
        <dbReference type="ARBA" id="ARBA00008034"/>
    </source>
</evidence>
<keyword evidence="5 7" id="KW-0472">Membrane</keyword>